<sequence>MSLPGILDPMARTRAQLAAQRGRALSAPKDQGKRPKGIHKRARRRTTSLHQRLAPEPTECDQPYQSPAKKTLSRLVRHPYPYQHRS</sequence>
<name>A0A428T6T8_9HYPO</name>
<reference evidence="2 3" key="1">
    <citation type="submission" date="2017-06" db="EMBL/GenBank/DDBJ databases">
        <title>Comparative genomic analysis of Ambrosia Fusariam Clade fungi.</title>
        <authorList>
            <person name="Stajich J.E."/>
            <person name="Carrillo J."/>
            <person name="Kijimoto T."/>
            <person name="Eskalen A."/>
            <person name="O'Donnell K."/>
            <person name="Kasson M."/>
        </authorList>
    </citation>
    <scope>NUCLEOTIDE SEQUENCE [LARGE SCALE GENOMIC DNA]</scope>
    <source>
        <strain evidence="2 3">NRRL62579</strain>
    </source>
</reference>
<proteinExistence type="predicted"/>
<evidence type="ECO:0000256" key="1">
    <source>
        <dbReference type="SAM" id="MobiDB-lite"/>
    </source>
</evidence>
<feature type="compositionally biased region" description="Basic residues" evidence="1">
    <location>
        <begin position="34"/>
        <end position="47"/>
    </location>
</feature>
<dbReference type="Proteomes" id="UP000287144">
    <property type="component" value="Unassembled WGS sequence"/>
</dbReference>
<protein>
    <submittedName>
        <fullName evidence="2">Uncharacterized protein</fullName>
    </submittedName>
</protein>
<keyword evidence="3" id="KW-1185">Reference proteome</keyword>
<comment type="caution">
    <text evidence="2">The sequence shown here is derived from an EMBL/GenBank/DDBJ whole genome shotgun (WGS) entry which is preliminary data.</text>
</comment>
<feature type="compositionally biased region" description="Low complexity" evidence="1">
    <location>
        <begin position="16"/>
        <end position="27"/>
    </location>
</feature>
<accession>A0A428T6T8</accession>
<evidence type="ECO:0000313" key="3">
    <source>
        <dbReference type="Proteomes" id="UP000287144"/>
    </source>
</evidence>
<gene>
    <name evidence="2" type="ORF">CEP52_010699</name>
</gene>
<feature type="region of interest" description="Disordered" evidence="1">
    <location>
        <begin position="16"/>
        <end position="86"/>
    </location>
</feature>
<evidence type="ECO:0000313" key="2">
    <source>
        <dbReference type="EMBL" id="RSL97753.1"/>
    </source>
</evidence>
<dbReference type="AlphaFoldDB" id="A0A428T6T8"/>
<dbReference type="EMBL" id="NKCK01000122">
    <property type="protein sequence ID" value="RSL97753.1"/>
    <property type="molecule type" value="Genomic_DNA"/>
</dbReference>
<organism evidence="2 3">
    <name type="scientific">Fusarium oligoseptatum</name>
    <dbReference type="NCBI Taxonomy" id="2604345"/>
    <lineage>
        <taxon>Eukaryota</taxon>
        <taxon>Fungi</taxon>
        <taxon>Dikarya</taxon>
        <taxon>Ascomycota</taxon>
        <taxon>Pezizomycotina</taxon>
        <taxon>Sordariomycetes</taxon>
        <taxon>Hypocreomycetidae</taxon>
        <taxon>Hypocreales</taxon>
        <taxon>Nectriaceae</taxon>
        <taxon>Fusarium</taxon>
        <taxon>Fusarium solani species complex</taxon>
    </lineage>
</organism>